<evidence type="ECO:0000256" key="2">
    <source>
        <dbReference type="SAM" id="SignalP"/>
    </source>
</evidence>
<feature type="signal peptide" evidence="2">
    <location>
        <begin position="1"/>
        <end position="22"/>
    </location>
</feature>
<keyword evidence="2" id="KW-0732">Signal</keyword>
<gene>
    <name evidence="3" type="ORF">HCT46_02555</name>
</gene>
<evidence type="ECO:0008006" key="5">
    <source>
        <dbReference type="Google" id="ProtNLM"/>
    </source>
</evidence>
<dbReference type="RefSeq" id="WP_167703247.1">
    <property type="nucleotide sequence ID" value="NZ_CP118168.1"/>
</dbReference>
<accession>A0A968KSV8</accession>
<protein>
    <recommendedName>
        <fullName evidence="5">Lipoprotein</fullName>
    </recommendedName>
</protein>
<evidence type="ECO:0000313" key="3">
    <source>
        <dbReference type="EMBL" id="NIZ46801.1"/>
    </source>
</evidence>
<feature type="region of interest" description="Disordered" evidence="1">
    <location>
        <begin position="52"/>
        <end position="72"/>
    </location>
</feature>
<reference evidence="3" key="1">
    <citation type="submission" date="2020-03" db="EMBL/GenBank/DDBJ databases">
        <title>Spirochaetal bacteria isolated from arthropods constitute a novel genus Entomospira genus novum within the order Spirochaetales.</title>
        <authorList>
            <person name="Grana-Miraglia L."/>
            <person name="Sikutova S."/>
            <person name="Fingerle V."/>
            <person name="Sing A."/>
            <person name="Castillo-Ramirez S."/>
            <person name="Margos G."/>
            <person name="Rudolf I."/>
        </authorList>
    </citation>
    <scope>NUCLEOTIDE SEQUENCE</scope>
    <source>
        <strain evidence="3">BR208</strain>
    </source>
</reference>
<name>A0A968KSV8_9SPIO</name>
<proteinExistence type="predicted"/>
<evidence type="ECO:0000313" key="4">
    <source>
        <dbReference type="Proteomes" id="UP000752013"/>
    </source>
</evidence>
<dbReference type="AlphaFoldDB" id="A0A968KSV8"/>
<organism evidence="3 4">
    <name type="scientific">Entomospira nematocerorum</name>
    <dbReference type="NCBI Taxonomy" id="2719987"/>
    <lineage>
        <taxon>Bacteria</taxon>
        <taxon>Pseudomonadati</taxon>
        <taxon>Spirochaetota</taxon>
        <taxon>Spirochaetia</taxon>
        <taxon>Spirochaetales</taxon>
        <taxon>Spirochaetaceae</taxon>
        <taxon>Entomospira</taxon>
    </lineage>
</organism>
<sequence>MKRGIRLALILTSLLWLLASCKSDPDTQKSGRSKEEAEAKYAELVRRQEELRRRYAAPETEQSHQGAEENHA</sequence>
<comment type="caution">
    <text evidence="3">The sequence shown here is derived from an EMBL/GenBank/DDBJ whole genome shotgun (WGS) entry which is preliminary data.</text>
</comment>
<keyword evidence="4" id="KW-1185">Reference proteome</keyword>
<dbReference type="Proteomes" id="UP000752013">
    <property type="component" value="Unassembled WGS sequence"/>
</dbReference>
<evidence type="ECO:0000256" key="1">
    <source>
        <dbReference type="SAM" id="MobiDB-lite"/>
    </source>
</evidence>
<feature type="chain" id="PRO_5037353283" description="Lipoprotein" evidence="2">
    <location>
        <begin position="23"/>
        <end position="72"/>
    </location>
</feature>
<dbReference type="PROSITE" id="PS51257">
    <property type="entry name" value="PROKAR_LIPOPROTEIN"/>
    <property type="match status" value="1"/>
</dbReference>
<dbReference type="EMBL" id="JAATLK010000001">
    <property type="protein sequence ID" value="NIZ46801.1"/>
    <property type="molecule type" value="Genomic_DNA"/>
</dbReference>